<dbReference type="Pfam" id="PF01398">
    <property type="entry name" value="JAB"/>
    <property type="match status" value="1"/>
</dbReference>
<proteinExistence type="inferred from homology"/>
<dbReference type="PANTHER" id="PTHR10540:SF8">
    <property type="entry name" value="COP9 SIGNALOSOME COMPLEX SUBUNIT 6"/>
    <property type="match status" value="1"/>
</dbReference>
<keyword evidence="2" id="KW-0963">Cytoplasm</keyword>
<dbReference type="Pfam" id="PF13012">
    <property type="entry name" value="MitMem_reg"/>
    <property type="match status" value="1"/>
</dbReference>
<keyword evidence="6" id="KW-1185">Reference proteome</keyword>
<evidence type="ECO:0000313" key="5">
    <source>
        <dbReference type="EMBL" id="ROW05042.1"/>
    </source>
</evidence>
<dbReference type="Proteomes" id="UP000284375">
    <property type="component" value="Unassembled WGS sequence"/>
</dbReference>
<dbReference type="STRING" id="252740.A0A423WNW4"/>
<evidence type="ECO:0000256" key="2">
    <source>
        <dbReference type="RuleBase" id="RU367006"/>
    </source>
</evidence>
<dbReference type="GO" id="GO:0005737">
    <property type="term" value="C:cytoplasm"/>
    <property type="evidence" value="ECO:0007669"/>
    <property type="project" value="UniProtKB-SubCell"/>
</dbReference>
<evidence type="ECO:0000256" key="1">
    <source>
        <dbReference type="ARBA" id="ARBA00010893"/>
    </source>
</evidence>
<dbReference type="InterPro" id="IPR024969">
    <property type="entry name" value="EIF3F/CSN6-like_C"/>
</dbReference>
<dbReference type="InterPro" id="IPR033859">
    <property type="entry name" value="MPN_CSN6"/>
</dbReference>
<comment type="similarity">
    <text evidence="1 2">Belongs to the peptidase M67A family. CSN6 subfamily.</text>
</comment>
<name>A0A423WNW4_CYTCH</name>
<dbReference type="CDD" id="cd08063">
    <property type="entry name" value="MPN_CSN6"/>
    <property type="match status" value="1"/>
</dbReference>
<feature type="region of interest" description="Disordered" evidence="3">
    <location>
        <begin position="369"/>
        <end position="388"/>
    </location>
</feature>
<dbReference type="PANTHER" id="PTHR10540">
    <property type="entry name" value="EUKARYOTIC TRANSLATION INITIATION FACTOR 3 SUBUNIT F-RELATED"/>
    <property type="match status" value="1"/>
</dbReference>
<accession>A0A423WNW4</accession>
<evidence type="ECO:0000256" key="3">
    <source>
        <dbReference type="SAM" id="MobiDB-lite"/>
    </source>
</evidence>
<dbReference type="Gene3D" id="3.40.140.10">
    <property type="entry name" value="Cytidine Deaminase, domain 2"/>
    <property type="match status" value="1"/>
</dbReference>
<feature type="domain" description="MPN" evidence="4">
    <location>
        <begin position="4"/>
        <end position="145"/>
    </location>
</feature>
<dbReference type="PROSITE" id="PS50249">
    <property type="entry name" value="MPN"/>
    <property type="match status" value="1"/>
</dbReference>
<dbReference type="EMBL" id="LJZO01000001">
    <property type="protein sequence ID" value="ROW05042.1"/>
    <property type="molecule type" value="Genomic_DNA"/>
</dbReference>
<keyword evidence="2" id="KW-0736">Signalosome</keyword>
<dbReference type="OrthoDB" id="1378at2759"/>
<dbReference type="GO" id="GO:0000338">
    <property type="term" value="P:protein deneddylation"/>
    <property type="evidence" value="ECO:0007669"/>
    <property type="project" value="InterPro"/>
</dbReference>
<comment type="subcellular location">
    <subcellularLocation>
        <location evidence="2">Cytoplasm</location>
    </subcellularLocation>
    <subcellularLocation>
        <location evidence="2">Nucleus</location>
    </subcellularLocation>
</comment>
<dbReference type="AlphaFoldDB" id="A0A423WNW4"/>
<comment type="function">
    <text evidence="2">Component of the COP9 signalosome complex (CSN), a complex involved in various cellular and developmental processes.</text>
</comment>
<dbReference type="GO" id="GO:0008180">
    <property type="term" value="C:COP9 signalosome"/>
    <property type="evidence" value="ECO:0007669"/>
    <property type="project" value="UniProtKB-UniRule"/>
</dbReference>
<gene>
    <name evidence="5" type="ORF">VSDG_00358</name>
</gene>
<comment type="caution">
    <text evidence="5">The sequence shown here is derived from an EMBL/GenBank/DDBJ whole genome shotgun (WGS) entry which is preliminary data.</text>
</comment>
<protein>
    <recommendedName>
        <fullName evidence="2">COP9 signalosome complex subunit 6</fullName>
    </recommendedName>
</protein>
<organism evidence="5 6">
    <name type="scientific">Cytospora chrysosperma</name>
    <name type="common">Cytospora canker fungus</name>
    <name type="synonym">Sphaeria chrysosperma</name>
    <dbReference type="NCBI Taxonomy" id="252740"/>
    <lineage>
        <taxon>Eukaryota</taxon>
        <taxon>Fungi</taxon>
        <taxon>Dikarya</taxon>
        <taxon>Ascomycota</taxon>
        <taxon>Pezizomycotina</taxon>
        <taxon>Sordariomycetes</taxon>
        <taxon>Sordariomycetidae</taxon>
        <taxon>Diaporthales</taxon>
        <taxon>Cytosporaceae</taxon>
        <taxon>Cytospora</taxon>
    </lineage>
</organism>
<sequence length="388" mass="42600">MESVILHPLPLIAISDYVVRHTLRQLTGPVVGALFGQQNGREISIEFAYEVQTLTNGDEITLEPLWFETRLEQMRIVHKDRSLDLVGWFTLLPRSGPGNNALPIHNQILSYNESAILLGLHPDEIAEESVGGKLPITLYETTYEIDDATKDAQPDGEDKEMKDGDAQMKLKFRELPYIVETGEAEMISMSSVAGGAANAASAQVQEKLQEIDVKGKDKGKGKKVANQGEKVDLETATLAKEDEEMIAALTTKANAIKMLKARIDLITKYLQKLPPPYIEEVNSVATNGNYSEPSQTILRMVQALVHRLALVEPSDAEAFKNELLSEENDVNTIELLNELLNRVSDTQGIGKKFSIIESAKNAKQQHLAAYGGGQTNHPGSLASVGDLM</sequence>
<reference evidence="5 6" key="1">
    <citation type="submission" date="2015-09" db="EMBL/GenBank/DDBJ databases">
        <title>Host preference determinants of Valsa canker pathogens revealed by comparative genomics.</title>
        <authorList>
            <person name="Yin Z."/>
            <person name="Huang L."/>
        </authorList>
    </citation>
    <scope>NUCLEOTIDE SEQUENCE [LARGE SCALE GENOMIC DNA]</scope>
    <source>
        <strain evidence="5 6">YSFL</strain>
    </source>
</reference>
<evidence type="ECO:0000259" key="4">
    <source>
        <dbReference type="PROSITE" id="PS50249"/>
    </source>
</evidence>
<evidence type="ECO:0000313" key="6">
    <source>
        <dbReference type="Proteomes" id="UP000284375"/>
    </source>
</evidence>
<dbReference type="InterPro" id="IPR000555">
    <property type="entry name" value="JAMM/MPN+_dom"/>
</dbReference>
<keyword evidence="2" id="KW-0539">Nucleus</keyword>
<dbReference type="GO" id="GO:0008237">
    <property type="term" value="F:metallopeptidase activity"/>
    <property type="evidence" value="ECO:0007669"/>
    <property type="project" value="InterPro"/>
</dbReference>
<dbReference type="InterPro" id="IPR037518">
    <property type="entry name" value="MPN"/>
</dbReference>